<gene>
    <name evidence="1" type="ORF">PGSY75_1210500</name>
</gene>
<evidence type="ECO:0000313" key="2">
    <source>
        <dbReference type="Proteomes" id="UP000076004"/>
    </source>
</evidence>
<comment type="caution">
    <text evidence="1">The sequence shown here is derived from an EMBL/GenBank/DDBJ whole genome shotgun (WGS) entry which is preliminary data.</text>
</comment>
<dbReference type="AlphaFoldDB" id="A0A151LG56"/>
<reference evidence="1 2" key="1">
    <citation type="journal article" date="2016" name="Nat. Commun.">
        <title>Genomes of cryptic chimpanzee Plasmodium species reveal key evolutionary events leading to human malaria.</title>
        <authorList>
            <person name="Sundararaman S.A."/>
            <person name="Plenderleith L.J."/>
            <person name="Liu W."/>
            <person name="Loy D.E."/>
            <person name="Learn G.H."/>
            <person name="Li Y."/>
            <person name="Shaw K.S."/>
            <person name="Ayouba A."/>
            <person name="Peeters M."/>
            <person name="Speede S."/>
            <person name="Shaw G.M."/>
            <person name="Bushman F.D."/>
            <person name="Brisson D."/>
            <person name="Rayner J.C."/>
            <person name="Sharp P.M."/>
            <person name="Hahn B.H."/>
        </authorList>
    </citation>
    <scope>NUCLEOTIDE SEQUENCE [LARGE SCALE GENOMIC DNA]</scope>
    <source>
        <strain evidence="1 2">SY75</strain>
    </source>
</reference>
<accession>A0A151LG56</accession>
<dbReference type="VEuPathDB" id="PlasmoDB:PGSY75_1210500"/>
<dbReference type="GeneID" id="29777284"/>
<dbReference type="EMBL" id="LVLB01000013">
    <property type="protein sequence ID" value="KYN97923.1"/>
    <property type="molecule type" value="Genomic_DNA"/>
</dbReference>
<protein>
    <submittedName>
        <fullName evidence="1">Uncharacterized protein</fullName>
    </submittedName>
</protein>
<dbReference type="KEGG" id="pgab:PGSY75_1210500"/>
<proteinExistence type="predicted"/>
<name>A0A151LG56_9APIC</name>
<organism evidence="1 2">
    <name type="scientific">Plasmodium gaboni</name>
    <dbReference type="NCBI Taxonomy" id="647221"/>
    <lineage>
        <taxon>Eukaryota</taxon>
        <taxon>Sar</taxon>
        <taxon>Alveolata</taxon>
        <taxon>Apicomplexa</taxon>
        <taxon>Aconoidasida</taxon>
        <taxon>Haemosporida</taxon>
        <taxon>Plasmodiidae</taxon>
        <taxon>Plasmodium</taxon>
        <taxon>Plasmodium (Laverania)</taxon>
    </lineage>
</organism>
<evidence type="ECO:0000313" key="1">
    <source>
        <dbReference type="EMBL" id="KYN97923.1"/>
    </source>
</evidence>
<sequence length="447" mass="54653">MLKLNKIYKMNHRNNYTALLNEEKNKINVILNEYTDIIYNNNSKRCKNKYKNMKNIHNIIYSSVLKNYKNVYFYKNMLKIVENRKNDLTLHQINIILNSLIKAKIYKYSIFNSFEEPILKHLNNIHIMINDNFFKNYIKIIEHNRTEKKNIYIPTTTFFFPNEHIKLYFNIWNTYNNSNNVNLISGQFDILIHIFNSYVHFSCHNFLCNTLFFFITKNYLFIKNKKNNLLNVWLLYIKNILSKHTIINLQQNLAVNTESEKKKNILTKKKFFNHTKLYRYQYFFNIKMKTIYNYIIAYKKKKNIKKYINKDNHNYKSYNTIFCKNYLSSVLKYITILILKKDKYLLLQKKKINKNKNLYISNGYMYKYKYSNVHISSNFAFNYLIKFNFIDNHFLLKKKYFPQMLLNDITFLQNFLIFLYNMKFKSNMLERYVKGITRNKNMTNVDE</sequence>
<dbReference type="VEuPathDB" id="PlasmoDB:PGABG01_1209500"/>
<dbReference type="Proteomes" id="UP000076004">
    <property type="component" value="Unassembled WGS sequence"/>
</dbReference>
<dbReference type="RefSeq" id="XP_018640562.1">
    <property type="nucleotide sequence ID" value="XM_018786697.1"/>
</dbReference>